<protein>
    <recommendedName>
        <fullName evidence="3">Major capsid protein</fullName>
    </recommendedName>
</protein>
<proteinExistence type="predicted"/>
<sequence>MQNAIQLNYVGARYNDLTDIMLETISGQALQLFRKKTPILARVNTDTSEGASAVGETIKARLPIDLGDADVLAPGAESTETSFTQQTALVTLNRHIYKEFAMSLREFSTSQSRGVVPDAMQAAINSLAKDVNKQTLSLTAAVTATSGGAGSKYGTKSVTAAKFALDQLEVDPENRFLGLGPIAAQDLLNHTVNNGFDKNDPHYVSGQLGGMFGFDVFEDTSIVSVDGVAPEPNIAYHQSAFTVAFRNLEGADSNTGGAIVQNIVDPISGIPMRMTVWFNPKTSKHHWKFETLYGVAATRPNSAVIMLQED</sequence>
<evidence type="ECO:0000313" key="1">
    <source>
        <dbReference type="EMBL" id="QTP59544.1"/>
    </source>
</evidence>
<dbReference type="EMBL" id="CP053383">
    <property type="protein sequence ID" value="QTP59544.1"/>
    <property type="molecule type" value="Genomic_DNA"/>
</dbReference>
<gene>
    <name evidence="1" type="ORF">HNO53_12950</name>
</gene>
<dbReference type="RefSeq" id="WP_209472687.1">
    <property type="nucleotide sequence ID" value="NZ_CP053383.1"/>
</dbReference>
<dbReference type="Proteomes" id="UP000671845">
    <property type="component" value="Chromosome"/>
</dbReference>
<name>A0ABX7WGK3_9GAMM</name>
<organism evidence="1 2">
    <name type="scientific">Halomonas sulfidivorans</name>
    <dbReference type="NCBI Taxonomy" id="2733488"/>
    <lineage>
        <taxon>Bacteria</taxon>
        <taxon>Pseudomonadati</taxon>
        <taxon>Pseudomonadota</taxon>
        <taxon>Gammaproteobacteria</taxon>
        <taxon>Oceanospirillales</taxon>
        <taxon>Halomonadaceae</taxon>
        <taxon>Halomonas</taxon>
    </lineage>
</organism>
<keyword evidence="2" id="KW-1185">Reference proteome</keyword>
<accession>A0ABX7WGK3</accession>
<reference evidence="1 2" key="1">
    <citation type="journal article" date="2021" name="Front. Microbiol.">
        <title>Aerobic Denitrification and Heterotrophic Sulfur Oxidation in the Genus Halomonas Revealed by Six Novel Species Characterizations and Genome-Based Analysis.</title>
        <authorList>
            <person name="Wang L."/>
            <person name="Shao Z."/>
        </authorList>
    </citation>
    <scope>NUCLEOTIDE SEQUENCE [LARGE SCALE GENOMIC DNA]</scope>
    <source>
        <strain evidence="1 2">MCCC 1A13718</strain>
    </source>
</reference>
<evidence type="ECO:0008006" key="3">
    <source>
        <dbReference type="Google" id="ProtNLM"/>
    </source>
</evidence>
<evidence type="ECO:0000313" key="2">
    <source>
        <dbReference type="Proteomes" id="UP000671845"/>
    </source>
</evidence>